<name>A0A7Y6N2K6_9BURK</name>
<sequence>MFVLSPFAAYLLKKTMTLPEHAGVSAVEQMHWAWAALVTLTSFWWAAASFGLKPPTFVILHNYYFRFARYGFLELTMVSQAFTLLLLAPSFRAALGALLFGTIPFAFNMAPLLFIYRPGDVRLVFGSDNWLLRHRLVRLQRSATHMCK</sequence>
<evidence type="ECO:0000313" key="3">
    <source>
        <dbReference type="Proteomes" id="UP000594380"/>
    </source>
</evidence>
<feature type="transmembrane region" description="Helical" evidence="1">
    <location>
        <begin position="97"/>
        <end position="116"/>
    </location>
</feature>
<feature type="transmembrane region" description="Helical" evidence="1">
    <location>
        <begin position="72"/>
        <end position="91"/>
    </location>
</feature>
<dbReference type="EMBL" id="JAALDK010000002">
    <property type="protein sequence ID" value="NUY05162.1"/>
    <property type="molecule type" value="Genomic_DNA"/>
</dbReference>
<gene>
    <name evidence="2" type="ORF">G5S42_36935</name>
</gene>
<protein>
    <submittedName>
        <fullName evidence="2">Uncharacterized protein</fullName>
    </submittedName>
</protein>
<feature type="transmembrane region" description="Helical" evidence="1">
    <location>
        <begin position="33"/>
        <end position="52"/>
    </location>
</feature>
<dbReference type="Proteomes" id="UP000594380">
    <property type="component" value="Unassembled WGS sequence"/>
</dbReference>
<reference evidence="2 3" key="1">
    <citation type="submission" date="2020-02" db="EMBL/GenBank/DDBJ databases">
        <title>Paraburkholderia simonii sp. nov. and Paraburkholderia youngii sp. nov. Brazilian and Mexican Mimosa-associated rhizobia.</title>
        <authorList>
            <person name="Mavima L."/>
            <person name="Beukes C.W."/>
            <person name="Chan W.Y."/>
            <person name="Palmer M."/>
            <person name="De Meyer S.E."/>
            <person name="James E.K."/>
            <person name="Venter S.N."/>
            <person name="Steenkamp E.T."/>
        </authorList>
    </citation>
    <scope>NUCLEOTIDE SEQUENCE [LARGE SCALE GENOMIC DNA]</scope>
    <source>
        <strain evidence="2 3">JPY169</strain>
    </source>
</reference>
<evidence type="ECO:0000256" key="1">
    <source>
        <dbReference type="SAM" id="Phobius"/>
    </source>
</evidence>
<keyword evidence="1" id="KW-0812">Transmembrane</keyword>
<accession>A0A7Y6N2K6</accession>
<organism evidence="2 3">
    <name type="scientific">Paraburkholderia youngii</name>
    <dbReference type="NCBI Taxonomy" id="2782701"/>
    <lineage>
        <taxon>Bacteria</taxon>
        <taxon>Pseudomonadati</taxon>
        <taxon>Pseudomonadota</taxon>
        <taxon>Betaproteobacteria</taxon>
        <taxon>Burkholderiales</taxon>
        <taxon>Burkholderiaceae</taxon>
        <taxon>Paraburkholderia</taxon>
    </lineage>
</organism>
<evidence type="ECO:0000313" key="2">
    <source>
        <dbReference type="EMBL" id="NUY05162.1"/>
    </source>
</evidence>
<dbReference type="RefSeq" id="WP_176111624.1">
    <property type="nucleotide sequence ID" value="NZ_JAALDK010000002.1"/>
</dbReference>
<keyword evidence="1" id="KW-0472">Membrane</keyword>
<comment type="caution">
    <text evidence="2">The sequence shown here is derived from an EMBL/GenBank/DDBJ whole genome shotgun (WGS) entry which is preliminary data.</text>
</comment>
<proteinExistence type="predicted"/>
<dbReference type="GeneID" id="301105941"/>
<dbReference type="AlphaFoldDB" id="A0A7Y6N2K6"/>
<keyword evidence="1" id="KW-1133">Transmembrane helix</keyword>